<evidence type="ECO:0000256" key="8">
    <source>
        <dbReference type="SAM" id="MobiDB-lite"/>
    </source>
</evidence>
<dbReference type="InterPro" id="IPR039859">
    <property type="entry name" value="PFA4/ZDH16/20/ERF2-like"/>
</dbReference>
<accession>A0ABN8J710</accession>
<evidence type="ECO:0000256" key="3">
    <source>
        <dbReference type="ARBA" id="ARBA00022692"/>
    </source>
</evidence>
<evidence type="ECO:0000256" key="6">
    <source>
        <dbReference type="ARBA" id="ARBA00023315"/>
    </source>
</evidence>
<comment type="catalytic activity">
    <reaction evidence="7">
        <text>L-cysteinyl-[protein] + hexadecanoyl-CoA = S-hexadecanoyl-L-cysteinyl-[protein] + CoA</text>
        <dbReference type="Rhea" id="RHEA:36683"/>
        <dbReference type="Rhea" id="RHEA-COMP:10131"/>
        <dbReference type="Rhea" id="RHEA-COMP:11032"/>
        <dbReference type="ChEBI" id="CHEBI:29950"/>
        <dbReference type="ChEBI" id="CHEBI:57287"/>
        <dbReference type="ChEBI" id="CHEBI:57379"/>
        <dbReference type="ChEBI" id="CHEBI:74151"/>
        <dbReference type="EC" id="2.3.1.225"/>
    </reaction>
</comment>
<sequence>MRSSPFRRFLHWGPISVLCIIKLITWAMVHLIGMWWPPHESIAAALHAAIFLGLASATLYFFLQSLLEGPGFVPFGWKPENEEDTAYLQFCTVCNSYKAPRSHHCRKCGYCVKKMDHHCPWINCCVGHANHGYFTIFLTFAVLGCFHASIVLSICVYHAINRVWYVHNGTGTEPMIYLTLTTLLLTLLAVGMAVGVVLAVGALLYLQVRGILRNRTTIEEWIVEKACGRREERGLPPFAFPYDVGWRRNLALVLGAAPRGDGLAWPLRAGCGPFDLTAEQLAQKRDKRLRARTYVVREAYSGRWLPLSRPCAALHAPCTDEPRLPLSPGDLVRATRQRRQWLFGEKVVSEGRGPRGWFPSDVATPADLRPDQTFDLTDKVKPD</sequence>
<evidence type="ECO:0000259" key="9">
    <source>
        <dbReference type="Pfam" id="PF01529"/>
    </source>
</evidence>
<feature type="non-terminal residue" evidence="10">
    <location>
        <position position="1"/>
    </location>
</feature>
<evidence type="ECO:0000256" key="5">
    <source>
        <dbReference type="ARBA" id="ARBA00023136"/>
    </source>
</evidence>
<evidence type="ECO:0000256" key="4">
    <source>
        <dbReference type="ARBA" id="ARBA00022989"/>
    </source>
</evidence>
<proteinExistence type="inferred from homology"/>
<evidence type="ECO:0000313" key="10">
    <source>
        <dbReference type="EMBL" id="CAH2071929.1"/>
    </source>
</evidence>
<protein>
    <recommendedName>
        <fullName evidence="7">Palmitoyltransferase</fullName>
        <ecNumber evidence="7">2.3.1.225</ecNumber>
    </recommendedName>
</protein>
<dbReference type="EMBL" id="OW152818">
    <property type="protein sequence ID" value="CAH2071929.1"/>
    <property type="molecule type" value="Genomic_DNA"/>
</dbReference>
<dbReference type="Gene3D" id="2.30.30.40">
    <property type="entry name" value="SH3 Domains"/>
    <property type="match status" value="1"/>
</dbReference>
<feature type="domain" description="Palmitoyltransferase DHHC" evidence="9">
    <location>
        <begin position="88"/>
        <end position="221"/>
    </location>
</feature>
<feature type="transmembrane region" description="Helical" evidence="7">
    <location>
        <begin position="42"/>
        <end position="63"/>
    </location>
</feature>
<organism evidence="10 11">
    <name type="scientific">Iphiclides podalirius</name>
    <name type="common">scarce swallowtail</name>
    <dbReference type="NCBI Taxonomy" id="110791"/>
    <lineage>
        <taxon>Eukaryota</taxon>
        <taxon>Metazoa</taxon>
        <taxon>Ecdysozoa</taxon>
        <taxon>Arthropoda</taxon>
        <taxon>Hexapoda</taxon>
        <taxon>Insecta</taxon>
        <taxon>Pterygota</taxon>
        <taxon>Neoptera</taxon>
        <taxon>Endopterygota</taxon>
        <taxon>Lepidoptera</taxon>
        <taxon>Glossata</taxon>
        <taxon>Ditrysia</taxon>
        <taxon>Papilionoidea</taxon>
        <taxon>Papilionidae</taxon>
        <taxon>Papilioninae</taxon>
        <taxon>Iphiclides</taxon>
    </lineage>
</organism>
<dbReference type="InterPro" id="IPR036028">
    <property type="entry name" value="SH3-like_dom_sf"/>
</dbReference>
<dbReference type="Pfam" id="PF01529">
    <property type="entry name" value="DHHC"/>
    <property type="match status" value="1"/>
</dbReference>
<feature type="compositionally biased region" description="Basic and acidic residues" evidence="8">
    <location>
        <begin position="368"/>
        <end position="383"/>
    </location>
</feature>
<comment type="domain">
    <text evidence="7">The DHHC domain is required for palmitoyltransferase activity.</text>
</comment>
<evidence type="ECO:0000256" key="7">
    <source>
        <dbReference type="RuleBase" id="RU079119"/>
    </source>
</evidence>
<feature type="transmembrane region" description="Helical" evidence="7">
    <location>
        <begin position="136"/>
        <end position="160"/>
    </location>
</feature>
<dbReference type="EC" id="2.3.1.225" evidence="7"/>
<keyword evidence="2 7" id="KW-0808">Transferase</keyword>
<dbReference type="PANTHER" id="PTHR12246">
    <property type="entry name" value="PALMITOYLTRANSFERASE ZDHHC16"/>
    <property type="match status" value="1"/>
</dbReference>
<reference evidence="10" key="1">
    <citation type="submission" date="2022-03" db="EMBL/GenBank/DDBJ databases">
        <authorList>
            <person name="Martin H S."/>
        </authorList>
    </citation>
    <scope>NUCLEOTIDE SEQUENCE</scope>
</reference>
<name>A0ABN8J710_9NEOP</name>
<evidence type="ECO:0000256" key="1">
    <source>
        <dbReference type="ARBA" id="ARBA00004141"/>
    </source>
</evidence>
<keyword evidence="11" id="KW-1185">Reference proteome</keyword>
<feature type="transmembrane region" description="Helical" evidence="7">
    <location>
        <begin position="180"/>
        <end position="206"/>
    </location>
</feature>
<feature type="transmembrane region" description="Helical" evidence="7">
    <location>
        <begin position="12"/>
        <end position="36"/>
    </location>
</feature>
<keyword evidence="3 7" id="KW-0812">Transmembrane</keyword>
<evidence type="ECO:0000313" key="11">
    <source>
        <dbReference type="Proteomes" id="UP000837857"/>
    </source>
</evidence>
<keyword evidence="5 7" id="KW-0472">Membrane</keyword>
<evidence type="ECO:0000256" key="2">
    <source>
        <dbReference type="ARBA" id="ARBA00022679"/>
    </source>
</evidence>
<gene>
    <name evidence="10" type="ORF">IPOD504_LOCUS15329</name>
</gene>
<dbReference type="Proteomes" id="UP000837857">
    <property type="component" value="Chromosome 6"/>
</dbReference>
<comment type="subcellular location">
    <subcellularLocation>
        <location evidence="1">Membrane</location>
        <topology evidence="1">Multi-pass membrane protein</topology>
    </subcellularLocation>
</comment>
<keyword evidence="6 7" id="KW-0012">Acyltransferase</keyword>
<dbReference type="InterPro" id="IPR001594">
    <property type="entry name" value="Palmitoyltrfase_DHHC"/>
</dbReference>
<comment type="similarity">
    <text evidence="7">Belongs to the DHHC palmitoyltransferase family.</text>
</comment>
<dbReference type="PROSITE" id="PS50216">
    <property type="entry name" value="DHHC"/>
    <property type="match status" value="1"/>
</dbReference>
<feature type="region of interest" description="Disordered" evidence="8">
    <location>
        <begin position="353"/>
        <end position="383"/>
    </location>
</feature>
<dbReference type="SUPFAM" id="SSF50044">
    <property type="entry name" value="SH3-domain"/>
    <property type="match status" value="1"/>
</dbReference>
<keyword evidence="4 7" id="KW-1133">Transmembrane helix</keyword>